<name>A0AAE1KHF4_PETCI</name>
<protein>
    <submittedName>
        <fullName evidence="1">Uncharacterized protein</fullName>
    </submittedName>
</protein>
<accession>A0AAE1KHF4</accession>
<evidence type="ECO:0000313" key="1">
    <source>
        <dbReference type="EMBL" id="KAK3872738.1"/>
    </source>
</evidence>
<organism evidence="1 2">
    <name type="scientific">Petrolisthes cinctipes</name>
    <name type="common">Flat porcelain crab</name>
    <dbReference type="NCBI Taxonomy" id="88211"/>
    <lineage>
        <taxon>Eukaryota</taxon>
        <taxon>Metazoa</taxon>
        <taxon>Ecdysozoa</taxon>
        <taxon>Arthropoda</taxon>
        <taxon>Crustacea</taxon>
        <taxon>Multicrustacea</taxon>
        <taxon>Malacostraca</taxon>
        <taxon>Eumalacostraca</taxon>
        <taxon>Eucarida</taxon>
        <taxon>Decapoda</taxon>
        <taxon>Pleocyemata</taxon>
        <taxon>Anomura</taxon>
        <taxon>Galatheoidea</taxon>
        <taxon>Porcellanidae</taxon>
        <taxon>Petrolisthes</taxon>
    </lineage>
</organism>
<sequence>MASIDDIFKNVCPIGSYDSHNAYLMGLIRQVEVKRKHTNAEVSRRHSNLLFSVRVRGKHFQVCCQGSPTGTPIPDNQWMCNNHPEEDTVTERIYRTVFTRDYNIVFAPPKTDVCATCERLKNVIRAQCDQGTDVSEVEAEMAEE</sequence>
<reference evidence="1" key="1">
    <citation type="submission" date="2023-10" db="EMBL/GenBank/DDBJ databases">
        <title>Genome assemblies of two species of porcelain crab, Petrolisthes cinctipes and Petrolisthes manimaculis (Anomura: Porcellanidae).</title>
        <authorList>
            <person name="Angst P."/>
        </authorList>
    </citation>
    <scope>NUCLEOTIDE SEQUENCE</scope>
    <source>
        <strain evidence="1">PB745_01</strain>
        <tissue evidence="1">Gill</tissue>
    </source>
</reference>
<keyword evidence="2" id="KW-1185">Reference proteome</keyword>
<dbReference type="Proteomes" id="UP001286313">
    <property type="component" value="Unassembled WGS sequence"/>
</dbReference>
<comment type="caution">
    <text evidence="1">The sequence shown here is derived from an EMBL/GenBank/DDBJ whole genome shotgun (WGS) entry which is preliminary data.</text>
</comment>
<gene>
    <name evidence="1" type="ORF">Pcinc_022194</name>
</gene>
<proteinExistence type="predicted"/>
<dbReference type="AlphaFoldDB" id="A0AAE1KHF4"/>
<evidence type="ECO:0000313" key="2">
    <source>
        <dbReference type="Proteomes" id="UP001286313"/>
    </source>
</evidence>
<dbReference type="EMBL" id="JAWQEG010002319">
    <property type="protein sequence ID" value="KAK3872738.1"/>
    <property type="molecule type" value="Genomic_DNA"/>
</dbReference>